<gene>
    <name evidence="2" type="ORF">FDT80_05875</name>
</gene>
<evidence type="ECO:0000313" key="3">
    <source>
        <dbReference type="Proteomes" id="UP000309550"/>
    </source>
</evidence>
<sequence>MIGTLIITLAGPHHRRGFQAAQMARLGLNHVFLDAVTPGDMVNHDLDRLRHAWARPMRDVELALTESHRKAWQHVVDTDSPHLILEDDAVLTDETTSVLAGLDAMTGCCFVNLETFRKPKLLGRASRMVAGSRSDLVRLYNDRGGAAAYVVWPSAARALLRSTQSVLPPADAATNLVPGVSRHQLVPACAVQAMHLPGAQTEIASLAASFVSGAEKPGYVSRLGWLRCKLRRLAISTRLLGRKLWALPVARARDPGLGTLPPAAGQAER</sequence>
<evidence type="ECO:0000313" key="2">
    <source>
        <dbReference type="EMBL" id="TMM55094.1"/>
    </source>
</evidence>
<dbReference type="GO" id="GO:0016740">
    <property type="term" value="F:transferase activity"/>
    <property type="evidence" value="ECO:0007669"/>
    <property type="project" value="UniProtKB-KW"/>
</dbReference>
<dbReference type="InterPro" id="IPR002654">
    <property type="entry name" value="Glyco_trans_25"/>
</dbReference>
<protein>
    <submittedName>
        <fullName evidence="2">Glycosyltransferase family 25 protein</fullName>
    </submittedName>
</protein>
<dbReference type="OrthoDB" id="259382at2"/>
<reference evidence="2 3" key="1">
    <citation type="submission" date="2019-05" db="EMBL/GenBank/DDBJ databases">
        <title>Sulfitobacter sabulilitoris sp. nov., isolated from a marine sand.</title>
        <authorList>
            <person name="Yoon J.-H."/>
        </authorList>
    </citation>
    <scope>NUCLEOTIDE SEQUENCE [LARGE SCALE GENOMIC DNA]</scope>
    <source>
        <strain evidence="2 3">HSMS-29</strain>
    </source>
</reference>
<name>A0A5S3PKY7_9RHOB</name>
<dbReference type="CDD" id="cd06532">
    <property type="entry name" value="Glyco_transf_25"/>
    <property type="match status" value="1"/>
</dbReference>
<accession>A0A5S3PKY7</accession>
<dbReference type="Proteomes" id="UP000309550">
    <property type="component" value="Unassembled WGS sequence"/>
</dbReference>
<dbReference type="EMBL" id="VANS01000001">
    <property type="protein sequence ID" value="TMM55094.1"/>
    <property type="molecule type" value="Genomic_DNA"/>
</dbReference>
<proteinExistence type="predicted"/>
<feature type="domain" description="Glycosyl transferase family 25" evidence="1">
    <location>
        <begin position="1"/>
        <end position="171"/>
    </location>
</feature>
<evidence type="ECO:0000259" key="1">
    <source>
        <dbReference type="Pfam" id="PF01755"/>
    </source>
</evidence>
<comment type="caution">
    <text evidence="2">The sequence shown here is derived from an EMBL/GenBank/DDBJ whole genome shotgun (WGS) entry which is preliminary data.</text>
</comment>
<keyword evidence="2" id="KW-0808">Transferase</keyword>
<organism evidence="2 3">
    <name type="scientific">Sulfitobacter sabulilitoris</name>
    <dbReference type="NCBI Taxonomy" id="2562655"/>
    <lineage>
        <taxon>Bacteria</taxon>
        <taxon>Pseudomonadati</taxon>
        <taxon>Pseudomonadota</taxon>
        <taxon>Alphaproteobacteria</taxon>
        <taxon>Rhodobacterales</taxon>
        <taxon>Roseobacteraceae</taxon>
        <taxon>Sulfitobacter</taxon>
    </lineage>
</organism>
<dbReference type="AlphaFoldDB" id="A0A5S3PKY7"/>
<dbReference type="Pfam" id="PF01755">
    <property type="entry name" value="Glyco_transf_25"/>
    <property type="match status" value="1"/>
</dbReference>
<keyword evidence="3" id="KW-1185">Reference proteome</keyword>
<dbReference type="RefSeq" id="WP_138661264.1">
    <property type="nucleotide sequence ID" value="NZ_VANS01000001.1"/>
</dbReference>